<dbReference type="InterPro" id="IPR036412">
    <property type="entry name" value="HAD-like_sf"/>
</dbReference>
<dbReference type="SFLD" id="SFLDS00003">
    <property type="entry name" value="Haloacid_Dehalogenase"/>
    <property type="match status" value="1"/>
</dbReference>
<reference evidence="1 2" key="1">
    <citation type="submission" date="2018-07" db="EMBL/GenBank/DDBJ databases">
        <title>Genomic Encyclopedia of Type Strains, Phase IV (KMG-IV): sequencing the most valuable type-strain genomes for metagenomic binning, comparative biology and taxonomic classification.</title>
        <authorList>
            <person name="Goeker M."/>
        </authorList>
    </citation>
    <scope>NUCLEOTIDE SEQUENCE [LARGE SCALE GENOMIC DNA]</scope>
    <source>
        <strain evidence="1 2">DSM 4134</strain>
    </source>
</reference>
<dbReference type="SUPFAM" id="SSF56784">
    <property type="entry name" value="HAD-like"/>
    <property type="match status" value="1"/>
</dbReference>
<organism evidence="1 2">
    <name type="scientific">Marinoscillum furvescens DSM 4134</name>
    <dbReference type="NCBI Taxonomy" id="1122208"/>
    <lineage>
        <taxon>Bacteria</taxon>
        <taxon>Pseudomonadati</taxon>
        <taxon>Bacteroidota</taxon>
        <taxon>Cytophagia</taxon>
        <taxon>Cytophagales</taxon>
        <taxon>Reichenbachiellaceae</taxon>
        <taxon>Marinoscillum</taxon>
    </lineage>
</organism>
<sequence>MQYSLSQLDTIIFDLGEVIVDLDGQAVIDAFHHLTDGRGGNLRELMIGSPFLFAYETGKMSDGAFIREINNLFDAQISDADFRQAWNLMIKGISTKRLELMAQLMKTHQVLILSNTNAMHEEYFDQLVSKQTGKLMKDYAHTAYYSHQIGYRKPNYDIYEYIIEEQGLNPARSLFLDDKSENIEAARDVGLHATQVAFPDQIFETLNYD</sequence>
<proteinExistence type="predicted"/>
<comment type="caution">
    <text evidence="1">The sequence shown here is derived from an EMBL/GenBank/DDBJ whole genome shotgun (WGS) entry which is preliminary data.</text>
</comment>
<gene>
    <name evidence="1" type="ORF">C7460_11553</name>
</gene>
<name>A0A3D9L096_MARFU</name>
<dbReference type="NCBIfam" id="TIGR01509">
    <property type="entry name" value="HAD-SF-IA-v3"/>
    <property type="match status" value="1"/>
</dbReference>
<dbReference type="EMBL" id="QREG01000015">
    <property type="protein sequence ID" value="RED96164.1"/>
    <property type="molecule type" value="Genomic_DNA"/>
</dbReference>
<evidence type="ECO:0000313" key="2">
    <source>
        <dbReference type="Proteomes" id="UP000256779"/>
    </source>
</evidence>
<dbReference type="Pfam" id="PF00702">
    <property type="entry name" value="Hydrolase"/>
    <property type="match status" value="1"/>
</dbReference>
<keyword evidence="2" id="KW-1185">Reference proteome</keyword>
<dbReference type="Gene3D" id="3.40.50.1000">
    <property type="entry name" value="HAD superfamily/HAD-like"/>
    <property type="match status" value="1"/>
</dbReference>
<dbReference type="PANTHER" id="PTHR43611">
    <property type="entry name" value="ALPHA-D-GLUCOSE 1-PHOSPHATE PHOSPHATASE"/>
    <property type="match status" value="1"/>
</dbReference>
<accession>A0A3D9L096</accession>
<dbReference type="AlphaFoldDB" id="A0A3D9L096"/>
<dbReference type="GO" id="GO:0016787">
    <property type="term" value="F:hydrolase activity"/>
    <property type="evidence" value="ECO:0007669"/>
    <property type="project" value="UniProtKB-KW"/>
</dbReference>
<dbReference type="InterPro" id="IPR023198">
    <property type="entry name" value="PGP-like_dom2"/>
</dbReference>
<dbReference type="Gene3D" id="1.10.150.240">
    <property type="entry name" value="Putative phosphatase, domain 2"/>
    <property type="match status" value="1"/>
</dbReference>
<dbReference type="InterPro" id="IPR023214">
    <property type="entry name" value="HAD_sf"/>
</dbReference>
<evidence type="ECO:0000313" key="1">
    <source>
        <dbReference type="EMBL" id="RED96164.1"/>
    </source>
</evidence>
<dbReference type="PANTHER" id="PTHR43611:SF3">
    <property type="entry name" value="FLAVIN MONONUCLEOTIDE HYDROLASE 1, CHLOROPLATIC"/>
    <property type="match status" value="1"/>
</dbReference>
<dbReference type="InterPro" id="IPR006439">
    <property type="entry name" value="HAD-SF_hydro_IA"/>
</dbReference>
<dbReference type="RefSeq" id="WP_115869023.1">
    <property type="nucleotide sequence ID" value="NZ_QREG01000015.1"/>
</dbReference>
<dbReference type="Proteomes" id="UP000256779">
    <property type="component" value="Unassembled WGS sequence"/>
</dbReference>
<keyword evidence="1" id="KW-0378">Hydrolase</keyword>
<protein>
    <submittedName>
        <fullName evidence="1">Putative hydrolase of the HAD superfamily</fullName>
    </submittedName>
</protein>
<dbReference type="OrthoDB" id="9797415at2"/>
<dbReference type="SFLD" id="SFLDG01129">
    <property type="entry name" value="C1.5:_HAD__Beta-PGM__Phosphata"/>
    <property type="match status" value="1"/>
</dbReference>